<evidence type="ECO:0000313" key="3">
    <source>
        <dbReference type="Proteomes" id="UP000261055"/>
    </source>
</evidence>
<dbReference type="InterPro" id="IPR007119">
    <property type="entry name" value="Phage_tail_spike_N"/>
</dbReference>
<evidence type="ECO:0000259" key="1">
    <source>
        <dbReference type="Pfam" id="PF06605"/>
    </source>
</evidence>
<comment type="caution">
    <text evidence="2">The sequence shown here is derived from an EMBL/GenBank/DDBJ whole genome shotgun (WGS) entry which is preliminary data.</text>
</comment>
<dbReference type="RefSeq" id="WP_117614096.1">
    <property type="nucleotide sequence ID" value="NZ_QSVQ01000020.1"/>
</dbReference>
<keyword evidence="3" id="KW-1185">Reference proteome</keyword>
<dbReference type="Pfam" id="PF06605">
    <property type="entry name" value="Prophage_tail"/>
    <property type="match status" value="1"/>
</dbReference>
<reference evidence="2 3" key="1">
    <citation type="submission" date="2018-08" db="EMBL/GenBank/DDBJ databases">
        <title>A genome reference for cultivated species of the human gut microbiota.</title>
        <authorList>
            <person name="Zou Y."/>
            <person name="Xue W."/>
            <person name="Luo G."/>
        </authorList>
    </citation>
    <scope>NUCLEOTIDE SEQUENCE [LARGE SCALE GENOMIC DNA]</scope>
    <source>
        <strain evidence="2 3">OM02-12</strain>
    </source>
</reference>
<feature type="domain" description="Tail spike" evidence="1">
    <location>
        <begin position="104"/>
        <end position="365"/>
    </location>
</feature>
<proteinExistence type="predicted"/>
<sequence length="670" mass="74755">MIQIYDSQNTNFDQNGDSVLFPEECTVEAELNGTWVLNITHPIDDENRWKYIEEEAVIAVPTFMGKKQLFRIDRVSTVTEDDDTVTAVAYPIFWDSTDDLFLLDSRPTEKNGQEALDIMLAGSKYTAQSDITRTATAYFERRNMMDALNGEDSPTFIQRWGGEMLYDNYKIIVNDRVGGDYGAEVRYRKNMNGVQSDISMENVVTRIVPVAYNGYTIDGSSAWVDSPNINKYAKVYTKEIRFDDVKMEKDASEDDEENGTIICKSQEEIDQALIQRCKEQFELGIDLPAVTLTVGVVDLEGTEEYKDFKDLVKIGLGDTVRCYNKKLDISTEARCIGMKWDCIRDCVDSVTLGDYQTTFVQQMVSTIERISSVFRDDGTLMADKIAGVLDAMQTQLRYQQNAAKRMTVRAILFEDLDETSPLYGAMAMGTQGLEISKTRTADGRNWDWTTAMTAEGIMAGTIIAGIISDKTGKSWWNLDTGEMQMTGRFRQFTSSGLRSLDIFNNQINLYAWDSNGEYLGSLRSATADDKTFKAVELTADYGDRVRLTVLKKGAESGESANPVFSGSKDYTAMYVIDGEGNIQEIIGAAFDDEVPYIRGGANGFFSACGERIDVQNGLITNITEATAFSGTLDLISGLGWSGNGITEVDRTKITVKNGAIINYTESTEHY</sequence>
<accession>A0A3E5GPT7</accession>
<evidence type="ECO:0000313" key="2">
    <source>
        <dbReference type="EMBL" id="RGO47661.1"/>
    </source>
</evidence>
<organism evidence="2 3">
    <name type="scientific">Dorea formicigenerans</name>
    <dbReference type="NCBI Taxonomy" id="39486"/>
    <lineage>
        <taxon>Bacteria</taxon>
        <taxon>Bacillati</taxon>
        <taxon>Bacillota</taxon>
        <taxon>Clostridia</taxon>
        <taxon>Lachnospirales</taxon>
        <taxon>Lachnospiraceae</taxon>
        <taxon>Dorea</taxon>
    </lineage>
</organism>
<dbReference type="InterPro" id="IPR010572">
    <property type="entry name" value="Tail_dom"/>
</dbReference>
<gene>
    <name evidence="2" type="ORF">DXB12_13930</name>
</gene>
<dbReference type="EMBL" id="QSVQ01000020">
    <property type="protein sequence ID" value="RGO47661.1"/>
    <property type="molecule type" value="Genomic_DNA"/>
</dbReference>
<dbReference type="AlphaFoldDB" id="A0A3E5GPT7"/>
<protein>
    <recommendedName>
        <fullName evidence="1">Tail spike domain-containing protein</fullName>
    </recommendedName>
</protein>
<dbReference type="Proteomes" id="UP000261055">
    <property type="component" value="Unassembled WGS sequence"/>
</dbReference>
<dbReference type="NCBIfam" id="TIGR01665">
    <property type="entry name" value="put_anti_recept"/>
    <property type="match status" value="1"/>
</dbReference>
<name>A0A3E5GPT7_9FIRM</name>